<proteinExistence type="predicted"/>
<dbReference type="STRING" id="1121365.GCA_000375365_00143"/>
<evidence type="ECO:0000313" key="2">
    <source>
        <dbReference type="EMBL" id="PKF67923.1"/>
    </source>
</evidence>
<dbReference type="AlphaFoldDB" id="A0A2N0X5D2"/>
<dbReference type="OrthoDB" id="2020141at2"/>
<dbReference type="Gene3D" id="3.40.50.300">
    <property type="entry name" value="P-loop containing nucleotide triphosphate hydrolases"/>
    <property type="match status" value="1"/>
</dbReference>
<accession>A0A2N0X5D2</accession>
<gene>
    <name evidence="2" type="ORF">CXB45_09815</name>
</gene>
<reference evidence="2 3" key="1">
    <citation type="submission" date="2017-12" db="EMBL/GenBank/DDBJ databases">
        <title>Corynebacterium mastitidis 16-1433 Genome.</title>
        <authorList>
            <person name="Gulvik C.A."/>
        </authorList>
    </citation>
    <scope>NUCLEOTIDE SEQUENCE [LARGE SCALE GENOMIC DNA]</scope>
    <source>
        <strain evidence="2 3">16-1433</strain>
    </source>
</reference>
<evidence type="ECO:0000259" key="1">
    <source>
        <dbReference type="Pfam" id="PF13191"/>
    </source>
</evidence>
<feature type="domain" description="Orc1-like AAA ATPase" evidence="1">
    <location>
        <begin position="19"/>
        <end position="168"/>
    </location>
</feature>
<organism evidence="2 3">
    <name type="scientific">Corynebacterium mastitidis</name>
    <dbReference type="NCBI Taxonomy" id="161890"/>
    <lineage>
        <taxon>Bacteria</taxon>
        <taxon>Bacillati</taxon>
        <taxon>Actinomycetota</taxon>
        <taxon>Actinomycetes</taxon>
        <taxon>Mycobacteriales</taxon>
        <taxon>Corynebacteriaceae</taxon>
        <taxon>Corynebacterium</taxon>
    </lineage>
</organism>
<name>A0A2N0X5D2_9CORY</name>
<dbReference type="EMBL" id="PJAF01000035">
    <property type="protein sequence ID" value="PKF67923.1"/>
    <property type="molecule type" value="Genomic_DNA"/>
</dbReference>
<dbReference type="InterPro" id="IPR052026">
    <property type="entry name" value="ExeA_AAA_ATPase_DNA-bind"/>
</dbReference>
<comment type="caution">
    <text evidence="2">The sequence shown here is derived from an EMBL/GenBank/DDBJ whole genome shotgun (WGS) entry which is preliminary data.</text>
</comment>
<dbReference type="Pfam" id="PF13191">
    <property type="entry name" value="AAA_16"/>
    <property type="match status" value="1"/>
</dbReference>
<dbReference type="PANTHER" id="PTHR35894:SF1">
    <property type="entry name" value="PHOSPHORIBULOKINASE _ URIDINE KINASE FAMILY"/>
    <property type="match status" value="1"/>
</dbReference>
<dbReference type="InterPro" id="IPR041664">
    <property type="entry name" value="AAA_16"/>
</dbReference>
<protein>
    <recommendedName>
        <fullName evidence="1">Orc1-like AAA ATPase domain-containing protein</fullName>
    </recommendedName>
</protein>
<dbReference type="RefSeq" id="WP_101174266.1">
    <property type="nucleotide sequence ID" value="NZ_JAKRKB010000004.1"/>
</dbReference>
<dbReference type="Proteomes" id="UP000233249">
    <property type="component" value="Unassembled WGS sequence"/>
</dbReference>
<dbReference type="SUPFAM" id="SSF52540">
    <property type="entry name" value="P-loop containing nucleoside triphosphate hydrolases"/>
    <property type="match status" value="1"/>
</dbReference>
<dbReference type="PANTHER" id="PTHR35894">
    <property type="entry name" value="GENERAL SECRETION PATHWAY PROTEIN A-RELATED"/>
    <property type="match status" value="1"/>
</dbReference>
<sequence>MNPQRNPFKATLGATPPLLVGRDDVVENFGHALDDGPGAHERVSLVVGPRGVGKTVLLNAFDDEAAAKRGWTVINETATTGFVQRIRNQIVRILAQNKTRVRGVQLTILGIGGGMNWESAVLDNPTYTLREALKDLFAYQREEDRRVGQPPTGVLITLDEMHHQRSEEIVEFGATIQHLVREGEEIAVAMAGIPSAIKPLLADKETANPVTFLRRAERIELDRVSDAAVAEALGFPLTDMGIAWDKEALAIAVKACRGYPFMIQLVGQYSFRRREGNRITVAAAQSGVEMAQRKLGQLVHEPALSDLSEVDRTFLVRMAQDDGPSKTSEIAERMEVSPSYAWNYRRRLLDAEMIVETSPGEIDFSLPYLREYLREHAAALMVKPLEQWL</sequence>
<dbReference type="InterPro" id="IPR027417">
    <property type="entry name" value="P-loop_NTPase"/>
</dbReference>
<evidence type="ECO:0000313" key="3">
    <source>
        <dbReference type="Proteomes" id="UP000233249"/>
    </source>
</evidence>